<dbReference type="AlphaFoldDB" id="A0A2B7YQ30"/>
<reference evidence="1 2" key="1">
    <citation type="submission" date="2017-10" db="EMBL/GenBank/DDBJ databases">
        <title>Comparative genomics in systemic dimorphic fungi from Ajellomycetaceae.</title>
        <authorList>
            <person name="Munoz J.F."/>
            <person name="Mcewen J.G."/>
            <person name="Clay O.K."/>
            <person name="Cuomo C.A."/>
        </authorList>
    </citation>
    <scope>NUCLEOTIDE SEQUENCE [LARGE SCALE GENOMIC DNA]</scope>
    <source>
        <strain evidence="1 2">UAMH7299</strain>
    </source>
</reference>
<evidence type="ECO:0000313" key="1">
    <source>
        <dbReference type="EMBL" id="PGH22972.1"/>
    </source>
</evidence>
<comment type="caution">
    <text evidence="1">The sequence shown here is derived from an EMBL/GenBank/DDBJ whole genome shotgun (WGS) entry which is preliminary data.</text>
</comment>
<organism evidence="1 2">
    <name type="scientific">Polytolypa hystricis (strain UAMH7299)</name>
    <dbReference type="NCBI Taxonomy" id="1447883"/>
    <lineage>
        <taxon>Eukaryota</taxon>
        <taxon>Fungi</taxon>
        <taxon>Dikarya</taxon>
        <taxon>Ascomycota</taxon>
        <taxon>Pezizomycotina</taxon>
        <taxon>Eurotiomycetes</taxon>
        <taxon>Eurotiomycetidae</taxon>
        <taxon>Onygenales</taxon>
        <taxon>Onygenales incertae sedis</taxon>
        <taxon>Polytolypa</taxon>
    </lineage>
</organism>
<gene>
    <name evidence="1" type="ORF">AJ80_02887</name>
</gene>
<dbReference type="Proteomes" id="UP000224634">
    <property type="component" value="Unassembled WGS sequence"/>
</dbReference>
<proteinExistence type="predicted"/>
<evidence type="ECO:0000313" key="2">
    <source>
        <dbReference type="Proteomes" id="UP000224634"/>
    </source>
</evidence>
<keyword evidence="2" id="KW-1185">Reference proteome</keyword>
<name>A0A2B7YQ30_POLH7</name>
<dbReference type="EMBL" id="PDNA01000030">
    <property type="protein sequence ID" value="PGH22972.1"/>
    <property type="molecule type" value="Genomic_DNA"/>
</dbReference>
<sequence length="123" mass="14041">MAEFLTTAGCFEKFTELLTPLIPNNQPLDDDAQGMHVNALLRRSVSKHYFSNVGRVTDKKYRSRLYLAVLEKCGPGKLGELDHEAEDCEKIRADEINFVIELRKHTPPNRSLQIITTLTLQKQ</sequence>
<protein>
    <submittedName>
        <fullName evidence="1">Uncharacterized protein</fullName>
    </submittedName>
</protein>
<accession>A0A2B7YQ30</accession>